<dbReference type="EnsemblPlants" id="OB01G20580.1">
    <property type="protein sequence ID" value="OB01G20580.1"/>
    <property type="gene ID" value="OB01G20580"/>
</dbReference>
<evidence type="ECO:0000313" key="1">
    <source>
        <dbReference type="EnsemblPlants" id="OB01G20580.1"/>
    </source>
</evidence>
<name>J3KYK2_ORYBR</name>
<dbReference type="Gramene" id="OB01G20580.1">
    <property type="protein sequence ID" value="OB01G20580.1"/>
    <property type="gene ID" value="OB01G20580"/>
</dbReference>
<dbReference type="Proteomes" id="UP000006038">
    <property type="component" value="Chromosome 1"/>
</dbReference>
<dbReference type="AlphaFoldDB" id="J3KYK2"/>
<reference evidence="1" key="1">
    <citation type="journal article" date="2013" name="Nat. Commun.">
        <title>Whole-genome sequencing of Oryza brachyantha reveals mechanisms underlying Oryza genome evolution.</title>
        <authorList>
            <person name="Chen J."/>
            <person name="Huang Q."/>
            <person name="Gao D."/>
            <person name="Wang J."/>
            <person name="Lang Y."/>
            <person name="Liu T."/>
            <person name="Li B."/>
            <person name="Bai Z."/>
            <person name="Luis Goicoechea J."/>
            <person name="Liang C."/>
            <person name="Chen C."/>
            <person name="Zhang W."/>
            <person name="Sun S."/>
            <person name="Liao Y."/>
            <person name="Zhang X."/>
            <person name="Yang L."/>
            <person name="Song C."/>
            <person name="Wang M."/>
            <person name="Shi J."/>
            <person name="Liu G."/>
            <person name="Liu J."/>
            <person name="Zhou H."/>
            <person name="Zhou W."/>
            <person name="Yu Q."/>
            <person name="An N."/>
            <person name="Chen Y."/>
            <person name="Cai Q."/>
            <person name="Wang B."/>
            <person name="Liu B."/>
            <person name="Min J."/>
            <person name="Huang Y."/>
            <person name="Wu H."/>
            <person name="Li Z."/>
            <person name="Zhang Y."/>
            <person name="Yin Y."/>
            <person name="Song W."/>
            <person name="Jiang J."/>
            <person name="Jackson S.A."/>
            <person name="Wing R.A."/>
            <person name="Wang J."/>
            <person name="Chen M."/>
        </authorList>
    </citation>
    <scope>NUCLEOTIDE SEQUENCE [LARGE SCALE GENOMIC DNA]</scope>
    <source>
        <strain evidence="1">cv. IRGC 101232</strain>
    </source>
</reference>
<accession>J3KYK2</accession>
<reference evidence="1" key="2">
    <citation type="submission" date="2013-04" db="UniProtKB">
        <authorList>
            <consortium name="EnsemblPlants"/>
        </authorList>
    </citation>
    <scope>IDENTIFICATION</scope>
</reference>
<organism evidence="1">
    <name type="scientific">Oryza brachyantha</name>
    <name type="common">malo sina</name>
    <dbReference type="NCBI Taxonomy" id="4533"/>
    <lineage>
        <taxon>Eukaryota</taxon>
        <taxon>Viridiplantae</taxon>
        <taxon>Streptophyta</taxon>
        <taxon>Embryophyta</taxon>
        <taxon>Tracheophyta</taxon>
        <taxon>Spermatophyta</taxon>
        <taxon>Magnoliopsida</taxon>
        <taxon>Liliopsida</taxon>
        <taxon>Poales</taxon>
        <taxon>Poaceae</taxon>
        <taxon>BOP clade</taxon>
        <taxon>Oryzoideae</taxon>
        <taxon>Oryzeae</taxon>
        <taxon>Oryzinae</taxon>
        <taxon>Oryza</taxon>
    </lineage>
</organism>
<dbReference type="HOGENOM" id="CLU_2200993_0_0_1"/>
<sequence length="108" mass="12384">MMAIASIESTDCIPKKIFITAKLTCTTMTHCQETSTIPLGALSRLREAHKKLILAILFLQDPKRSHFTIYEPSPHKFFINPSEKGGESTLDPLWRLIEMSFKDTWMRT</sequence>
<protein>
    <submittedName>
        <fullName evidence="1">Uncharacterized protein</fullName>
    </submittedName>
</protein>
<evidence type="ECO:0000313" key="2">
    <source>
        <dbReference type="Proteomes" id="UP000006038"/>
    </source>
</evidence>
<proteinExistence type="predicted"/>
<keyword evidence="2" id="KW-1185">Reference proteome</keyword>